<feature type="region of interest" description="Disordered" evidence="1">
    <location>
        <begin position="78"/>
        <end position="167"/>
    </location>
</feature>
<dbReference type="PANTHER" id="PTHR34544">
    <property type="entry name" value="OSJNBA0006B20.18 PROTEIN"/>
    <property type="match status" value="1"/>
</dbReference>
<evidence type="ECO:0000313" key="4">
    <source>
        <dbReference type="Proteomes" id="UP000650467"/>
    </source>
</evidence>
<evidence type="ECO:0000313" key="3">
    <source>
        <dbReference type="EMBL" id="KAG2422427.1"/>
    </source>
</evidence>
<feature type="compositionally biased region" description="Basic and acidic residues" evidence="1">
    <location>
        <begin position="78"/>
        <end position="110"/>
    </location>
</feature>
<dbReference type="GO" id="GO:0042274">
    <property type="term" value="P:ribosomal small subunit biogenesis"/>
    <property type="evidence" value="ECO:0007669"/>
    <property type="project" value="InterPro"/>
</dbReference>
<dbReference type="InterPro" id="IPR003728">
    <property type="entry name" value="Ribosome_maturation_RimP"/>
</dbReference>
<dbReference type="EMBL" id="JAEHOC010000108">
    <property type="protein sequence ID" value="KAG2422427.1"/>
    <property type="molecule type" value="Genomic_DNA"/>
</dbReference>
<evidence type="ECO:0000256" key="1">
    <source>
        <dbReference type="SAM" id="MobiDB-lite"/>
    </source>
</evidence>
<dbReference type="OrthoDB" id="1100432at2759"/>
<accession>A0A835VMI8</accession>
<dbReference type="Pfam" id="PF25498">
    <property type="entry name" value="DUF7912"/>
    <property type="match status" value="1"/>
</dbReference>
<comment type="caution">
    <text evidence="3">The sequence shown here is derived from an EMBL/GenBank/DDBJ whole genome shotgun (WGS) entry which is preliminary data.</text>
</comment>
<proteinExistence type="inferred from homology"/>
<name>A0A835VMI8_CHLIN</name>
<reference evidence="3" key="1">
    <citation type="journal article" date="2020" name="bioRxiv">
        <title>Comparative genomics of Chlamydomonas.</title>
        <authorList>
            <person name="Craig R.J."/>
            <person name="Hasan A.R."/>
            <person name="Ness R.W."/>
            <person name="Keightley P.D."/>
        </authorList>
    </citation>
    <scope>NUCLEOTIDE SEQUENCE</scope>
    <source>
        <strain evidence="3">SAG 7.73</strain>
    </source>
</reference>
<organism evidence="3 4">
    <name type="scientific">Chlamydomonas incerta</name>
    <dbReference type="NCBI Taxonomy" id="51695"/>
    <lineage>
        <taxon>Eukaryota</taxon>
        <taxon>Viridiplantae</taxon>
        <taxon>Chlorophyta</taxon>
        <taxon>core chlorophytes</taxon>
        <taxon>Chlorophyceae</taxon>
        <taxon>CS clade</taxon>
        <taxon>Chlamydomonadales</taxon>
        <taxon>Chlamydomonadaceae</taxon>
        <taxon>Chlamydomonas</taxon>
    </lineage>
</organism>
<dbReference type="HAMAP" id="MF_01077">
    <property type="entry name" value="RimP"/>
    <property type="match status" value="1"/>
</dbReference>
<protein>
    <recommendedName>
        <fullName evidence="2">DUF7912 domain-containing protein</fullName>
    </recommendedName>
</protein>
<feature type="compositionally biased region" description="Acidic residues" evidence="1">
    <location>
        <begin position="121"/>
        <end position="160"/>
    </location>
</feature>
<dbReference type="Proteomes" id="UP000650467">
    <property type="component" value="Unassembled WGS sequence"/>
</dbReference>
<sequence length="357" mass="37981">MQASLGRVHRGSAAAVPQPAAAPASRAHTTCAALHAACSCGAPIEPAPSQRGLLAGHAHAAAAQQRRQPCSGRLIAHAAKDKGRGADVRDPREAKKAAAADKAAADKAAAEKAAAAKAREAEDDEEDDGFLDGEEEGEDEYEDGEYEEGEEGEDEDEGGDDYAASFLEPDDAPREVATGGTAWGEVVLRAAQEVLAQPNLQGLELYLFRALPSSRKVDIRLDKMDDLYGSPSIDDIEAFQRGLFAALDRELGVEAAGEISFEVSSPGAERLVRVPEELRRFETLPLKVEYRTADGKDTAAVLLLAELDEAAGTSAWRLANVRANATVKGRALSKRQLSQVVALPLADIIRVRIHVDF</sequence>
<keyword evidence="4" id="KW-1185">Reference proteome</keyword>
<dbReference type="AlphaFoldDB" id="A0A835VMI8"/>
<feature type="region of interest" description="Disordered" evidence="1">
    <location>
        <begin position="1"/>
        <end position="20"/>
    </location>
</feature>
<dbReference type="PANTHER" id="PTHR34544:SF3">
    <property type="entry name" value="OS07G0155200 PROTEIN"/>
    <property type="match status" value="1"/>
</dbReference>
<gene>
    <name evidence="3" type="ORF">HXX76_016042</name>
</gene>
<evidence type="ECO:0000259" key="2">
    <source>
        <dbReference type="Pfam" id="PF25498"/>
    </source>
</evidence>
<feature type="domain" description="DUF7912" evidence="2">
    <location>
        <begin position="271"/>
        <end position="354"/>
    </location>
</feature>
<dbReference type="InterPro" id="IPR057234">
    <property type="entry name" value="DUF7912"/>
</dbReference>